<keyword evidence="1" id="KW-0472">Membrane</keyword>
<sequence>MYQTKGYAPPRPGYVPSVPRRGIYRSSYVRPGYSYRPRFVPPVVPAGRGPGGAGLLAAILGPIGGLTGCLCCLNTIGTWGLFITAIPLAVFIIALGPIGGLAACACCLIIAAIWGLFATMIALAVYTKRWKTAIEDAGFGTSAGMHMILSQSLLIGLLLVYGYIGIRRLLRS</sequence>
<dbReference type="OrthoDB" id="10061013at2759"/>
<evidence type="ECO:0000313" key="5">
    <source>
        <dbReference type="EMBL" id="CAF3652254.1"/>
    </source>
</evidence>
<evidence type="ECO:0000313" key="2">
    <source>
        <dbReference type="EMBL" id="CAF0813163.1"/>
    </source>
</evidence>
<comment type="caution">
    <text evidence="3">The sequence shown here is derived from an EMBL/GenBank/DDBJ whole genome shotgun (WGS) entry which is preliminary data.</text>
</comment>
<protein>
    <submittedName>
        <fullName evidence="3">Uncharacterized protein</fullName>
    </submittedName>
</protein>
<dbReference type="EMBL" id="CAJOBC010001063">
    <property type="protein sequence ID" value="CAF3652254.1"/>
    <property type="molecule type" value="Genomic_DNA"/>
</dbReference>
<evidence type="ECO:0000313" key="3">
    <source>
        <dbReference type="EMBL" id="CAF0864722.1"/>
    </source>
</evidence>
<dbReference type="EMBL" id="CAJNOK010001459">
    <property type="protein sequence ID" value="CAF0813163.1"/>
    <property type="molecule type" value="Genomic_DNA"/>
</dbReference>
<reference evidence="3" key="1">
    <citation type="submission" date="2021-02" db="EMBL/GenBank/DDBJ databases">
        <authorList>
            <person name="Nowell W R."/>
        </authorList>
    </citation>
    <scope>NUCLEOTIDE SEQUENCE</scope>
</reference>
<dbReference type="Proteomes" id="UP000682733">
    <property type="component" value="Unassembled WGS sequence"/>
</dbReference>
<evidence type="ECO:0000313" key="6">
    <source>
        <dbReference type="Proteomes" id="UP000663829"/>
    </source>
</evidence>
<dbReference type="Proteomes" id="UP000681722">
    <property type="component" value="Unassembled WGS sequence"/>
</dbReference>
<feature type="transmembrane region" description="Helical" evidence="1">
    <location>
        <begin position="102"/>
        <end position="126"/>
    </location>
</feature>
<organism evidence="3 6">
    <name type="scientific">Didymodactylos carnosus</name>
    <dbReference type="NCBI Taxonomy" id="1234261"/>
    <lineage>
        <taxon>Eukaryota</taxon>
        <taxon>Metazoa</taxon>
        <taxon>Spiralia</taxon>
        <taxon>Gnathifera</taxon>
        <taxon>Rotifera</taxon>
        <taxon>Eurotatoria</taxon>
        <taxon>Bdelloidea</taxon>
        <taxon>Philodinida</taxon>
        <taxon>Philodinidae</taxon>
        <taxon>Didymodactylos</taxon>
    </lineage>
</organism>
<dbReference type="Proteomes" id="UP000663829">
    <property type="component" value="Unassembled WGS sequence"/>
</dbReference>
<gene>
    <name evidence="3" type="ORF">GPM918_LOCUS6775</name>
    <name evidence="2" type="ORF">OVA965_LOCUS5254</name>
    <name evidence="5" type="ORF">SRO942_LOCUS6775</name>
    <name evidence="4" type="ORF">TMI583_LOCUS5252</name>
</gene>
<feature type="transmembrane region" description="Helical" evidence="1">
    <location>
        <begin position="146"/>
        <end position="166"/>
    </location>
</feature>
<dbReference type="EMBL" id="CAJNOQ010001063">
    <property type="protein sequence ID" value="CAF0864722.1"/>
    <property type="molecule type" value="Genomic_DNA"/>
</dbReference>
<evidence type="ECO:0000313" key="4">
    <source>
        <dbReference type="EMBL" id="CAF3597066.1"/>
    </source>
</evidence>
<dbReference type="Proteomes" id="UP000677228">
    <property type="component" value="Unassembled WGS sequence"/>
</dbReference>
<keyword evidence="1" id="KW-1133">Transmembrane helix</keyword>
<dbReference type="AlphaFoldDB" id="A0A813XFY8"/>
<keyword evidence="6" id="KW-1185">Reference proteome</keyword>
<feature type="transmembrane region" description="Helical" evidence="1">
    <location>
        <begin position="76"/>
        <end position="95"/>
    </location>
</feature>
<accession>A0A813XFY8</accession>
<proteinExistence type="predicted"/>
<evidence type="ECO:0000256" key="1">
    <source>
        <dbReference type="SAM" id="Phobius"/>
    </source>
</evidence>
<name>A0A813XFY8_9BILA</name>
<dbReference type="EMBL" id="CAJOBA010001459">
    <property type="protein sequence ID" value="CAF3597066.1"/>
    <property type="molecule type" value="Genomic_DNA"/>
</dbReference>
<keyword evidence="1" id="KW-0812">Transmembrane</keyword>